<gene>
    <name evidence="2" type="ORF">GHK86_07630</name>
</gene>
<proteinExistence type="predicted"/>
<evidence type="ECO:0000313" key="3">
    <source>
        <dbReference type="Proteomes" id="UP000437736"/>
    </source>
</evidence>
<name>A0ABW9QTF7_9ACTN</name>
<dbReference type="EMBL" id="WJHE01000337">
    <property type="protein sequence ID" value="MST32592.1"/>
    <property type="molecule type" value="Genomic_DNA"/>
</dbReference>
<reference evidence="2 3" key="1">
    <citation type="submission" date="2019-11" db="EMBL/GenBank/DDBJ databases">
        <title>Acidiferrimicrobium australis gen. nov., sp. nov., an acidophilic and obligately heterotrophic, member of the Actinobacteria that catalyses dissimilatory oxido- reduction of iron isolated from metal-rich acidic water in Chile.</title>
        <authorList>
            <person name="Gonzalez D."/>
            <person name="Huber K."/>
            <person name="Hedrich S."/>
            <person name="Rojas-Villalobos C."/>
            <person name="Quatrini R."/>
            <person name="Dinamarca M.A."/>
            <person name="Schwarz A."/>
            <person name="Canales C."/>
            <person name="Nancucheo I."/>
        </authorList>
    </citation>
    <scope>NUCLEOTIDE SEQUENCE [LARGE SCALE GENOMIC DNA]</scope>
    <source>
        <strain evidence="2 3">USS-CCA1</strain>
    </source>
</reference>
<organism evidence="2 3">
    <name type="scientific">Acidiferrimicrobium australe</name>
    <dbReference type="NCBI Taxonomy" id="2664430"/>
    <lineage>
        <taxon>Bacteria</taxon>
        <taxon>Bacillati</taxon>
        <taxon>Actinomycetota</taxon>
        <taxon>Acidimicrobiia</taxon>
        <taxon>Acidimicrobiales</taxon>
        <taxon>Acidimicrobiaceae</taxon>
        <taxon>Acidiferrimicrobium</taxon>
    </lineage>
</organism>
<accession>A0ABW9QTF7</accession>
<evidence type="ECO:0000256" key="1">
    <source>
        <dbReference type="SAM" id="Coils"/>
    </source>
</evidence>
<evidence type="ECO:0000313" key="2">
    <source>
        <dbReference type="EMBL" id="MST32592.1"/>
    </source>
</evidence>
<sequence>MATTPPAPDEQRLDAAERRALENEIAALRERLRHREAALTALNRRLVALERFDATQGAPVPGDAEARARAAEEELARVLNTRTFRYTASARGVYRRVRRLSGS</sequence>
<protein>
    <submittedName>
        <fullName evidence="2">Uncharacterized protein</fullName>
    </submittedName>
</protein>
<keyword evidence="3" id="KW-1185">Reference proteome</keyword>
<keyword evidence="1" id="KW-0175">Coiled coil</keyword>
<comment type="caution">
    <text evidence="2">The sequence shown here is derived from an EMBL/GenBank/DDBJ whole genome shotgun (WGS) entry which is preliminary data.</text>
</comment>
<dbReference type="Proteomes" id="UP000437736">
    <property type="component" value="Unassembled WGS sequence"/>
</dbReference>
<feature type="coiled-coil region" evidence="1">
    <location>
        <begin position="18"/>
        <end position="45"/>
    </location>
</feature>